<evidence type="ECO:0000256" key="4">
    <source>
        <dbReference type="SAM" id="SignalP"/>
    </source>
</evidence>
<keyword evidence="2" id="KW-0677">Repeat</keyword>
<dbReference type="Pfam" id="PF13855">
    <property type="entry name" value="LRR_8"/>
    <property type="match status" value="1"/>
</dbReference>
<dbReference type="InterPro" id="IPR050333">
    <property type="entry name" value="SLRP"/>
</dbReference>
<feature type="chain" id="PRO_5044849666" description="Protein halfway" evidence="4">
    <location>
        <begin position="22"/>
        <end position="514"/>
    </location>
</feature>
<dbReference type="PANTHER" id="PTHR45712:SF22">
    <property type="entry name" value="INSULIN-LIKE GROWTH FACTOR-BINDING PROTEIN COMPLEX ACID LABILE SUBUNIT"/>
    <property type="match status" value="1"/>
</dbReference>
<keyword evidence="3" id="KW-1133">Transmembrane helix</keyword>
<keyword evidence="4" id="KW-0732">Signal</keyword>
<keyword evidence="3" id="KW-0812">Transmembrane</keyword>
<evidence type="ECO:0000256" key="2">
    <source>
        <dbReference type="ARBA" id="ARBA00022737"/>
    </source>
</evidence>
<dbReference type="SMART" id="SM00364">
    <property type="entry name" value="LRR_BAC"/>
    <property type="match status" value="2"/>
</dbReference>
<evidence type="ECO:0000256" key="3">
    <source>
        <dbReference type="SAM" id="Phobius"/>
    </source>
</evidence>
<organism evidence="5 6">
    <name type="scientific">Trichogramma kaykai</name>
    <dbReference type="NCBI Taxonomy" id="54128"/>
    <lineage>
        <taxon>Eukaryota</taxon>
        <taxon>Metazoa</taxon>
        <taxon>Ecdysozoa</taxon>
        <taxon>Arthropoda</taxon>
        <taxon>Hexapoda</taxon>
        <taxon>Insecta</taxon>
        <taxon>Pterygota</taxon>
        <taxon>Neoptera</taxon>
        <taxon>Endopterygota</taxon>
        <taxon>Hymenoptera</taxon>
        <taxon>Apocrita</taxon>
        <taxon>Proctotrupomorpha</taxon>
        <taxon>Chalcidoidea</taxon>
        <taxon>Trichogrammatidae</taxon>
        <taxon>Trichogramma</taxon>
    </lineage>
</organism>
<keyword evidence="3" id="KW-0472">Membrane</keyword>
<feature type="signal peptide" evidence="4">
    <location>
        <begin position="1"/>
        <end position="21"/>
    </location>
</feature>
<reference evidence="5 6" key="1">
    <citation type="journal article" date="2024" name="bioRxiv">
        <title>A reference genome for Trichogramma kaykai: A tiny desert-dwelling parasitoid wasp with competing sex-ratio distorters.</title>
        <authorList>
            <person name="Culotta J."/>
            <person name="Lindsey A.R."/>
        </authorList>
    </citation>
    <scope>NUCLEOTIDE SEQUENCE [LARGE SCALE GENOMIC DNA]</scope>
    <source>
        <strain evidence="5 6">KSX58</strain>
    </source>
</reference>
<dbReference type="PROSITE" id="PS51450">
    <property type="entry name" value="LRR"/>
    <property type="match status" value="2"/>
</dbReference>
<evidence type="ECO:0000313" key="6">
    <source>
        <dbReference type="Proteomes" id="UP001627154"/>
    </source>
</evidence>
<keyword evidence="6" id="KW-1185">Reference proteome</keyword>
<feature type="transmembrane region" description="Helical" evidence="3">
    <location>
        <begin position="464"/>
        <end position="488"/>
    </location>
</feature>
<comment type="caution">
    <text evidence="5">The sequence shown here is derived from an EMBL/GenBank/DDBJ whole genome shotgun (WGS) entry which is preliminary data.</text>
</comment>
<dbReference type="EMBL" id="JBJJXI010000061">
    <property type="protein sequence ID" value="KAL3397826.1"/>
    <property type="molecule type" value="Genomic_DNA"/>
</dbReference>
<accession>A0ABD2WZB0</accession>
<dbReference type="SUPFAM" id="SSF52058">
    <property type="entry name" value="L domain-like"/>
    <property type="match status" value="1"/>
</dbReference>
<dbReference type="InterPro" id="IPR032675">
    <property type="entry name" value="LRR_dom_sf"/>
</dbReference>
<dbReference type="Gene3D" id="3.80.10.10">
    <property type="entry name" value="Ribonuclease Inhibitor"/>
    <property type="match status" value="2"/>
</dbReference>
<evidence type="ECO:0000313" key="5">
    <source>
        <dbReference type="EMBL" id="KAL3397826.1"/>
    </source>
</evidence>
<evidence type="ECO:0008006" key="7">
    <source>
        <dbReference type="Google" id="ProtNLM"/>
    </source>
</evidence>
<protein>
    <recommendedName>
        <fullName evidence="7">Protein halfway</fullName>
    </recommendedName>
</protein>
<dbReference type="Proteomes" id="UP001627154">
    <property type="component" value="Unassembled WGS sequence"/>
</dbReference>
<dbReference type="InterPro" id="IPR001611">
    <property type="entry name" value="Leu-rich_rpt"/>
</dbReference>
<dbReference type="PANTHER" id="PTHR45712">
    <property type="entry name" value="AGAP008170-PA"/>
    <property type="match status" value="1"/>
</dbReference>
<proteinExistence type="predicted"/>
<name>A0ABD2WZB0_9HYME</name>
<gene>
    <name evidence="5" type="ORF">TKK_008563</name>
</gene>
<evidence type="ECO:0000256" key="1">
    <source>
        <dbReference type="ARBA" id="ARBA00022614"/>
    </source>
</evidence>
<sequence length="514" mass="58523">MVLLIMVKWVIFLAFLYTISARTEEDQLSITSSFVADKTPSIPTSTSKSSYNAVSEKCFYRPVSDCPAPGQLPCKNLTLNNGNSEIHGIICCNLNDSHKLDDILAQANFTAANVAYVHIINSTFEYLDANAVRWRMLKSLAITDGKIKSIKGQFRIMTPIICLNLSNNGLLEMENNSLSRLAQLTILDLSHNNLTHLPAFHIMTGRELWLDISGSDTLLCHDIYQNINKTGENQIVFNRENETVCSSSKTWHWFNATAQVPLKQVRYLSSLQTECPRGENWMCICEFSRLELLKDKLPTFAVSVDCSNRKLMSLPKKLPRNTISLNVSYNNISSLEELNTNPTYNGLREFIADYNYISSINALEGSKFLDSYAFLSLRHNAIKSLSFYILAGNVNDKSFSSNRYGIRFGGNELHCNCDMIKSLKEWVQTRVLDFDEVMCEHVKERVVDLEPSKMCKSPSDWTDYLFYVAVFEGLVFISLLLCFSYDYYNYKTVGRLPWAARKMPRFHCGLLCET</sequence>
<keyword evidence="1" id="KW-0433">Leucine-rich repeat</keyword>
<dbReference type="AlphaFoldDB" id="A0ABD2WZB0"/>